<evidence type="ECO:0000256" key="2">
    <source>
        <dbReference type="ARBA" id="ARBA00022723"/>
    </source>
</evidence>
<evidence type="ECO:0000256" key="1">
    <source>
        <dbReference type="ARBA" id="ARBA00007749"/>
    </source>
</evidence>
<evidence type="ECO:0000256" key="4">
    <source>
        <dbReference type="ARBA" id="ARBA00022833"/>
    </source>
</evidence>
<reference evidence="7 8" key="1">
    <citation type="submission" date="2024-01" db="EMBL/GenBank/DDBJ databases">
        <title>The genome sequence of Erythrobacteraceae sp. strain 1XM1-14.</title>
        <authorList>
            <person name="Liu Y."/>
        </authorList>
    </citation>
    <scope>NUCLEOTIDE SEQUENCE [LARGE SCALE GENOMIC DNA]</scope>
    <source>
        <strain evidence="7 8">1XM1-14</strain>
    </source>
</reference>
<dbReference type="CDD" id="cd07729">
    <property type="entry name" value="AHL_lactonase_MBL-fold"/>
    <property type="match status" value="1"/>
</dbReference>
<dbReference type="PANTHER" id="PTHR42978:SF3">
    <property type="entry name" value="BLR3078 PROTEIN"/>
    <property type="match status" value="1"/>
</dbReference>
<dbReference type="InterPro" id="IPR051013">
    <property type="entry name" value="MBL_superfamily_lactonases"/>
</dbReference>
<dbReference type="SMART" id="SM00849">
    <property type="entry name" value="Lactamase_B"/>
    <property type="match status" value="1"/>
</dbReference>
<keyword evidence="8" id="KW-1185">Reference proteome</keyword>
<evidence type="ECO:0000313" key="7">
    <source>
        <dbReference type="EMBL" id="MEE1876893.1"/>
    </source>
</evidence>
<keyword evidence="4" id="KW-0862">Zinc</keyword>
<gene>
    <name evidence="7" type="ORF">VRS74_04245</name>
</gene>
<dbReference type="PANTHER" id="PTHR42978">
    <property type="entry name" value="QUORUM-QUENCHING LACTONASE YTNP-RELATED-RELATED"/>
    <property type="match status" value="1"/>
</dbReference>
<dbReference type="Pfam" id="PF00753">
    <property type="entry name" value="Lactamase_B"/>
    <property type="match status" value="1"/>
</dbReference>
<keyword evidence="2" id="KW-0479">Metal-binding</keyword>
<proteinExistence type="inferred from homology"/>
<dbReference type="RefSeq" id="WP_354143996.1">
    <property type="nucleotide sequence ID" value="NZ_JAZDQV010000003.1"/>
</dbReference>
<evidence type="ECO:0000259" key="6">
    <source>
        <dbReference type="SMART" id="SM00849"/>
    </source>
</evidence>
<name>A0ABU7GDG8_9SPHN</name>
<feature type="chain" id="PRO_5046591232" evidence="5">
    <location>
        <begin position="20"/>
        <end position="278"/>
    </location>
</feature>
<dbReference type="SUPFAM" id="SSF56281">
    <property type="entry name" value="Metallo-hydrolase/oxidoreductase"/>
    <property type="match status" value="1"/>
</dbReference>
<comment type="caution">
    <text evidence="7">The sequence shown here is derived from an EMBL/GenBank/DDBJ whole genome shotgun (WGS) entry which is preliminary data.</text>
</comment>
<comment type="similarity">
    <text evidence="1">Belongs to the metallo-beta-lactamase superfamily.</text>
</comment>
<dbReference type="Proteomes" id="UP001343492">
    <property type="component" value="Unassembled WGS sequence"/>
</dbReference>
<keyword evidence="5" id="KW-0732">Signal</keyword>
<sequence>MRAMIPAIAAVLFAAPLAAKDSPDLEMWRLDCGKIEMPDASSFSDAHLYDGESREFVVGCYLVRNGGRYLLWDAGLSSDLAGKTVVLEGGTLSMERSIVDQLGDLGLRPDQINFVGVSHYHFDHAAQLTEFPGSTLVIGAGDWAAVTSTSEPNALMDPRHFAPWLGEDAGNVTVVPHDHDVFGDGSVLFKAMPGHTPGHASLLVRLPDMGDVLLTGDLYHFEEQIANRGVPSFNTSRADTLASFERFNAMAKSLDATVIIQHDPRHLDRLPAFPESEK</sequence>
<evidence type="ECO:0000256" key="3">
    <source>
        <dbReference type="ARBA" id="ARBA00022801"/>
    </source>
</evidence>
<evidence type="ECO:0000313" key="8">
    <source>
        <dbReference type="Proteomes" id="UP001343492"/>
    </source>
</evidence>
<dbReference type="InterPro" id="IPR001279">
    <property type="entry name" value="Metallo-B-lactamas"/>
</dbReference>
<dbReference type="EMBL" id="JAZDQV010000003">
    <property type="protein sequence ID" value="MEE1876893.1"/>
    <property type="molecule type" value="Genomic_DNA"/>
</dbReference>
<feature type="domain" description="Metallo-beta-lactamase" evidence="6">
    <location>
        <begin position="57"/>
        <end position="262"/>
    </location>
</feature>
<dbReference type="Gene3D" id="3.60.15.10">
    <property type="entry name" value="Ribonuclease Z/Hydroxyacylglutathione hydrolase-like"/>
    <property type="match status" value="1"/>
</dbReference>
<protein>
    <submittedName>
        <fullName evidence="7">N-acyl homoserine lactonase family protein</fullName>
    </submittedName>
</protein>
<keyword evidence="3" id="KW-0378">Hydrolase</keyword>
<evidence type="ECO:0000256" key="5">
    <source>
        <dbReference type="SAM" id="SignalP"/>
    </source>
</evidence>
<feature type="signal peptide" evidence="5">
    <location>
        <begin position="1"/>
        <end position="19"/>
    </location>
</feature>
<organism evidence="7 8">
    <name type="scientific">Altererythrobacter litoralis</name>
    <dbReference type="NCBI Taxonomy" id="3113904"/>
    <lineage>
        <taxon>Bacteria</taxon>
        <taxon>Pseudomonadati</taxon>
        <taxon>Pseudomonadota</taxon>
        <taxon>Alphaproteobacteria</taxon>
        <taxon>Sphingomonadales</taxon>
        <taxon>Erythrobacteraceae</taxon>
        <taxon>Altererythrobacter</taxon>
    </lineage>
</organism>
<accession>A0ABU7GDG8</accession>
<dbReference type="InterPro" id="IPR036866">
    <property type="entry name" value="RibonucZ/Hydroxyglut_hydro"/>
</dbReference>